<dbReference type="EMBL" id="FQZN01000007">
    <property type="protein sequence ID" value="SHI77352.1"/>
    <property type="molecule type" value="Genomic_DNA"/>
</dbReference>
<dbReference type="AlphaFoldDB" id="A0A1M6DVW6"/>
<reference evidence="3" key="1">
    <citation type="submission" date="2016-11" db="EMBL/GenBank/DDBJ databases">
        <authorList>
            <person name="Varghese N."/>
            <person name="Submissions S."/>
        </authorList>
    </citation>
    <scope>NUCLEOTIDE SEQUENCE [LARGE SCALE GENOMIC DNA]</scope>
    <source>
        <strain evidence="3">DSM 26884</strain>
    </source>
</reference>
<evidence type="ECO:0000256" key="1">
    <source>
        <dbReference type="SAM" id="SignalP"/>
    </source>
</evidence>
<protein>
    <recommendedName>
        <fullName evidence="4">DUF2961 domain-containing protein</fullName>
    </recommendedName>
</protein>
<evidence type="ECO:0008006" key="4">
    <source>
        <dbReference type="Google" id="ProtNLM"/>
    </source>
</evidence>
<evidence type="ECO:0000313" key="3">
    <source>
        <dbReference type="Proteomes" id="UP000184192"/>
    </source>
</evidence>
<dbReference type="eggNOG" id="COG4733">
    <property type="taxonomic scope" value="Bacteria"/>
</dbReference>
<accession>A0A1M6DVW6</accession>
<dbReference type="Gene3D" id="2.60.120.1390">
    <property type="match status" value="2"/>
</dbReference>
<feature type="chain" id="PRO_5012838886" description="DUF2961 domain-containing protein" evidence="1">
    <location>
        <begin position="21"/>
        <end position="641"/>
    </location>
</feature>
<dbReference type="InterPro" id="IPR021345">
    <property type="entry name" value="DUF2961"/>
</dbReference>
<dbReference type="Proteomes" id="UP000184192">
    <property type="component" value="Unassembled WGS sequence"/>
</dbReference>
<dbReference type="RefSeq" id="WP_083595449.1">
    <property type="nucleotide sequence ID" value="NZ_FQZN01000007.1"/>
</dbReference>
<evidence type="ECO:0000313" key="2">
    <source>
        <dbReference type="EMBL" id="SHI77352.1"/>
    </source>
</evidence>
<name>A0A1M6DVW6_9BACE</name>
<keyword evidence="1" id="KW-0732">Signal</keyword>
<dbReference type="Pfam" id="PF11175">
    <property type="entry name" value="DUF2961"/>
    <property type="match status" value="2"/>
</dbReference>
<keyword evidence="3" id="KW-1185">Reference proteome</keyword>
<dbReference type="GeneID" id="92711693"/>
<sequence>MMNKLFSLFAALLFTMQSFAQSDYYKWELQNLSDISRLAEYRVGKMQQLSSYDRSGGNDDGFSGKYSYIRKEGNDLVLADIKGAGIINRIWTPTPSNDTIQFYFDGEKVPRINMPFIDLFSGETYPFVAPLCGNEIGGYYCYLPIPYEKSLKIIYKGEIMKFQQIQYRELTHKEKIQSFSWEYFNSNPVLSEISQTWKHMSLSSLYNDEIKMRKINFTIKGGKEQQIFTLQQGGRIVGIELDSDYNLQSKSDKLIFKAKWDNEKENAIDVPFQSFFGYAFGKPSMKSMLLGATQAMCYSYLPMPFDGQANLSVEYKSGNKEEEITLSGRIYYTEKQRDKRREGKLYTQSRREYLPEPGVPYTIADVQGKGHYIGTILIAQGLNEGMTEYWESDDCSFIDGEMRMHGTGSEDYFNGGWYAVTDRWDRGISLPIHGSLLYDIKTARTGGYRFYLSDKINFNSSYVLTIEHGPEGNKLDVDYTSVGLFYADKPQFKNQYLTHVVNEVPRRDILLPQDMTMRLYWFTQASFNGSSMIISSKREDHWTTNIDFEAVPMVQFDLTGMDNGKYKVTVVHTGSNEARPFSVWQRTNQVSEWISGNNNVQTTSYAGEIEISDQIKTLTLRKKKMDNTELQIDYLIFEKIE</sequence>
<feature type="signal peptide" evidence="1">
    <location>
        <begin position="1"/>
        <end position="20"/>
    </location>
</feature>
<organism evidence="2 3">
    <name type="scientific">Bacteroides stercorirosoris</name>
    <dbReference type="NCBI Taxonomy" id="871324"/>
    <lineage>
        <taxon>Bacteria</taxon>
        <taxon>Pseudomonadati</taxon>
        <taxon>Bacteroidota</taxon>
        <taxon>Bacteroidia</taxon>
        <taxon>Bacteroidales</taxon>
        <taxon>Bacteroidaceae</taxon>
        <taxon>Bacteroides</taxon>
    </lineage>
</organism>
<gene>
    <name evidence="2" type="ORF">SAMN05444350_107144</name>
</gene>
<proteinExistence type="predicted"/>